<dbReference type="GeneID" id="86822482"/>
<protein>
    <recommendedName>
        <fullName evidence="2">UPF0145 protein RUMHYD_02979</fullName>
    </recommendedName>
</protein>
<dbReference type="Pfam" id="PF01906">
    <property type="entry name" value="YbjQ_1"/>
    <property type="match status" value="1"/>
</dbReference>
<evidence type="ECO:0000256" key="1">
    <source>
        <dbReference type="ARBA" id="ARBA00010751"/>
    </source>
</evidence>
<dbReference type="HOGENOM" id="CLU_117144_1_2_9"/>
<dbReference type="PANTHER" id="PTHR34068">
    <property type="entry name" value="UPF0145 PROTEIN YBJQ"/>
    <property type="match status" value="1"/>
</dbReference>
<dbReference type="AlphaFoldDB" id="C0CQ27"/>
<dbReference type="HAMAP" id="MF_00338">
    <property type="entry name" value="UPF0145"/>
    <property type="match status" value="1"/>
</dbReference>
<dbReference type="PANTHER" id="PTHR34068:SF2">
    <property type="entry name" value="UPF0145 PROTEIN SCO3412"/>
    <property type="match status" value="1"/>
</dbReference>
<dbReference type="InterPro" id="IPR002765">
    <property type="entry name" value="UPF0145_YbjQ-like"/>
</dbReference>
<reference evidence="3 4" key="1">
    <citation type="submission" date="2009-01" db="EMBL/GenBank/DDBJ databases">
        <authorList>
            <person name="Fulton L."/>
            <person name="Clifton S."/>
            <person name="Fulton B."/>
            <person name="Xu J."/>
            <person name="Minx P."/>
            <person name="Pepin K.H."/>
            <person name="Johnson M."/>
            <person name="Bhonagiri V."/>
            <person name="Nash W.E."/>
            <person name="Mardis E.R."/>
            <person name="Wilson R.K."/>
        </authorList>
    </citation>
    <scope>NUCLEOTIDE SEQUENCE [LARGE SCALE GENOMIC DNA]</scope>
    <source>
        <strain evidence="4">DSM 10507 / JCM 14656 / S5a33</strain>
    </source>
</reference>
<dbReference type="SUPFAM" id="SSF117782">
    <property type="entry name" value="YbjQ-like"/>
    <property type="match status" value="1"/>
</dbReference>
<dbReference type="EMBL" id="ACBZ01000163">
    <property type="protein sequence ID" value="EEG48115.1"/>
    <property type="molecule type" value="Genomic_DNA"/>
</dbReference>
<gene>
    <name evidence="3" type="ORF">RUMHYD_02979</name>
</gene>
<accession>C0CQ27</accession>
<dbReference type="RefSeq" id="WP_005950791.1">
    <property type="nucleotide sequence ID" value="NZ_CP136423.1"/>
</dbReference>
<proteinExistence type="inferred from homology"/>
<dbReference type="PATRIC" id="fig|476272.21.peg.1114"/>
<dbReference type="eggNOG" id="COG0393">
    <property type="taxonomic scope" value="Bacteria"/>
</dbReference>
<comment type="similarity">
    <text evidence="1 2">Belongs to the UPF0145 family.</text>
</comment>
<dbReference type="Gene3D" id="3.30.110.70">
    <property type="entry name" value="Hypothetical protein apc22750. Chain B"/>
    <property type="match status" value="1"/>
</dbReference>
<dbReference type="InterPro" id="IPR035439">
    <property type="entry name" value="UPF0145_dom_sf"/>
</dbReference>
<organism evidence="3 4">
    <name type="scientific">Blautia hydrogenotrophica (strain DSM 10507 / JCM 14656 / S5a33)</name>
    <name type="common">Ruminococcus hydrogenotrophicus</name>
    <dbReference type="NCBI Taxonomy" id="476272"/>
    <lineage>
        <taxon>Bacteria</taxon>
        <taxon>Bacillati</taxon>
        <taxon>Bacillota</taxon>
        <taxon>Clostridia</taxon>
        <taxon>Lachnospirales</taxon>
        <taxon>Lachnospiraceae</taxon>
        <taxon>Blautia</taxon>
    </lineage>
</organism>
<reference evidence="3 4" key="2">
    <citation type="submission" date="2009-02" db="EMBL/GenBank/DDBJ databases">
        <title>Draft genome sequence of Blautia hydrogenotrophica DSM 10507 (Ruminococcus hydrogenotrophicus DSM 10507).</title>
        <authorList>
            <person name="Sudarsanam P."/>
            <person name="Ley R."/>
            <person name="Guruge J."/>
            <person name="Turnbaugh P.J."/>
            <person name="Mahowald M."/>
            <person name="Liep D."/>
            <person name="Gordon J."/>
        </authorList>
    </citation>
    <scope>NUCLEOTIDE SEQUENCE [LARGE SCALE GENOMIC DNA]</scope>
    <source>
        <strain evidence="4">DSM 10507 / JCM 14656 / S5a33</strain>
    </source>
</reference>
<name>C0CQ27_BLAHS</name>
<evidence type="ECO:0000256" key="2">
    <source>
        <dbReference type="HAMAP-Rule" id="MF_00338"/>
    </source>
</evidence>
<evidence type="ECO:0000313" key="4">
    <source>
        <dbReference type="Proteomes" id="UP000003100"/>
    </source>
</evidence>
<sequence length="106" mass="11312">MLLTTTHVLQGRTYEELGLAEGATIQTVHFGKDFMNGLKTLVGGELTSYCEMMEKARVIATDRLIACAEKMGADAVIGVSYTTNSIASSAAEILAYGTAIRFTDGK</sequence>
<evidence type="ECO:0000313" key="3">
    <source>
        <dbReference type="EMBL" id="EEG48115.1"/>
    </source>
</evidence>
<dbReference type="Proteomes" id="UP000003100">
    <property type="component" value="Unassembled WGS sequence"/>
</dbReference>
<keyword evidence="4" id="KW-1185">Reference proteome</keyword>